<comment type="caution">
    <text evidence="1">The sequence shown here is derived from an EMBL/GenBank/DDBJ whole genome shotgun (WGS) entry which is preliminary data.</text>
</comment>
<reference evidence="1 2" key="1">
    <citation type="submission" date="2020-03" db="EMBL/GenBank/DDBJ databases">
        <authorList>
            <person name="Wang L."/>
            <person name="He N."/>
            <person name="Li Y."/>
            <person name="Fang Y."/>
            <person name="Zhang F."/>
        </authorList>
    </citation>
    <scope>NUCLEOTIDE SEQUENCE [LARGE SCALE GENOMIC DNA]</scope>
    <source>
        <strain evidence="2">hsmgli-8</strain>
    </source>
</reference>
<protein>
    <submittedName>
        <fullName evidence="1">Uncharacterized protein</fullName>
    </submittedName>
</protein>
<organism evidence="1 2">
    <name type="scientific">Pseudomonas quercus</name>
    <dbReference type="NCBI Taxonomy" id="2722792"/>
    <lineage>
        <taxon>Bacteria</taxon>
        <taxon>Pseudomonadati</taxon>
        <taxon>Pseudomonadota</taxon>
        <taxon>Gammaproteobacteria</taxon>
        <taxon>Pseudomonadales</taxon>
        <taxon>Pseudomonadaceae</taxon>
        <taxon>Pseudomonas</taxon>
    </lineage>
</organism>
<gene>
    <name evidence="1" type="ORF">HBH25_18755</name>
</gene>
<dbReference type="Proteomes" id="UP000746535">
    <property type="component" value="Unassembled WGS sequence"/>
</dbReference>
<proteinExistence type="predicted"/>
<name>A0ABX0YL31_9PSED</name>
<dbReference type="EMBL" id="JAAVJI010000013">
    <property type="protein sequence ID" value="NJP02887.1"/>
    <property type="molecule type" value="Genomic_DNA"/>
</dbReference>
<evidence type="ECO:0000313" key="1">
    <source>
        <dbReference type="EMBL" id="NJP02887.1"/>
    </source>
</evidence>
<accession>A0ABX0YL31</accession>
<keyword evidence="2" id="KW-1185">Reference proteome</keyword>
<sequence>MSKNDFFLVEFCGESGGFSEFISGEYNVDEWEWDEFDPNAAGVDIEKKYEFYIKEKNKKISTLDFFGFPHNIVSDGFIKICDELGVRYLSVPVDLSQAEENKFHKRYSIFTPLEGVQLLDVQKSSYSLDKDMETGEVIYNRYYPSVPAYSYIKRFFTKENADSAFFMCIELMKWVCNSDFKKRADKELLGFSFIPITPDFSFDPWGEMPL</sequence>
<evidence type="ECO:0000313" key="2">
    <source>
        <dbReference type="Proteomes" id="UP000746535"/>
    </source>
</evidence>
<dbReference type="RefSeq" id="WP_168085460.1">
    <property type="nucleotide sequence ID" value="NZ_JAAVJI010000013.1"/>
</dbReference>